<sequence>MFRWLANLFTKTTSRPLTRAARVLRARYDAAVTNDDNRRHWAGADGLSANAANSAEVRRILRNRARYEVANNSYARGIVLTLANDAIGTGPRLQVLTDDADANRRIEREFGAWSRAVNLPEKLRTMRMSRAQDGEAFAVLTSNPVLPTAIQLDLRLIEADQVCTPDLNALITNGIDGIVFDDAGNPIEYHVLKSHPGEAVRLTRDYDRLPAEAMIHLFRLDRPGQARGIPDIMPALPLFAQLRRFTLAVLAAAETAADFAGILYTDAPANGEADAAEPFEPIELEQRALLTMPGGWKMSQLEAEQPATTYGEFKHEILNEIARCLNMPFKKGVQEAGFSSTTCSIRHFCINVIESKRNAQQECSCWA</sequence>
<dbReference type="GO" id="GO:0019068">
    <property type="term" value="P:virion assembly"/>
    <property type="evidence" value="ECO:0007669"/>
    <property type="project" value="InterPro"/>
</dbReference>
<evidence type="ECO:0000313" key="1">
    <source>
        <dbReference type="EMBL" id="QDU76901.1"/>
    </source>
</evidence>
<accession>A0A518CCF6</accession>
<dbReference type="AlphaFoldDB" id="A0A518CCF6"/>
<name>A0A518CCF6_9BACT</name>
<dbReference type="RefSeq" id="WP_144975385.1">
    <property type="nucleotide sequence ID" value="NZ_CP036289.1"/>
</dbReference>
<dbReference type="Proteomes" id="UP000318626">
    <property type="component" value="Chromosome"/>
</dbReference>
<evidence type="ECO:0000313" key="2">
    <source>
        <dbReference type="Proteomes" id="UP000318626"/>
    </source>
</evidence>
<dbReference type="InterPro" id="IPR006429">
    <property type="entry name" value="Phage_lambda_portal"/>
</dbReference>
<dbReference type="KEGG" id="bvo:Pan97_39580"/>
<dbReference type="OrthoDB" id="622132at2"/>
<gene>
    <name evidence="1" type="ORF">Pan97_39580</name>
</gene>
<organism evidence="1 2">
    <name type="scientific">Bremerella volcania</name>
    <dbReference type="NCBI Taxonomy" id="2527984"/>
    <lineage>
        <taxon>Bacteria</taxon>
        <taxon>Pseudomonadati</taxon>
        <taxon>Planctomycetota</taxon>
        <taxon>Planctomycetia</taxon>
        <taxon>Pirellulales</taxon>
        <taxon>Pirellulaceae</taxon>
        <taxon>Bremerella</taxon>
    </lineage>
</organism>
<dbReference type="GO" id="GO:0005198">
    <property type="term" value="F:structural molecule activity"/>
    <property type="evidence" value="ECO:0007669"/>
    <property type="project" value="InterPro"/>
</dbReference>
<dbReference type="EMBL" id="CP036289">
    <property type="protein sequence ID" value="QDU76901.1"/>
    <property type="molecule type" value="Genomic_DNA"/>
</dbReference>
<reference evidence="2" key="1">
    <citation type="submission" date="2019-02" db="EMBL/GenBank/DDBJ databases">
        <title>Deep-cultivation of Planctomycetes and their phenomic and genomic characterization uncovers novel biology.</title>
        <authorList>
            <person name="Wiegand S."/>
            <person name="Jogler M."/>
            <person name="Boedeker C."/>
            <person name="Pinto D."/>
            <person name="Vollmers J."/>
            <person name="Rivas-Marin E."/>
            <person name="Kohn T."/>
            <person name="Peeters S.H."/>
            <person name="Heuer A."/>
            <person name="Rast P."/>
            <person name="Oberbeckmann S."/>
            <person name="Bunk B."/>
            <person name="Jeske O."/>
            <person name="Meyerdierks A."/>
            <person name="Storesund J.E."/>
            <person name="Kallscheuer N."/>
            <person name="Luecker S."/>
            <person name="Lage O.M."/>
            <person name="Pohl T."/>
            <person name="Merkel B.J."/>
            <person name="Hornburger P."/>
            <person name="Mueller R.-W."/>
            <person name="Bruemmer F."/>
            <person name="Labrenz M."/>
            <person name="Spormann A.M."/>
            <person name="Op den Camp H."/>
            <person name="Overmann J."/>
            <person name="Amann R."/>
            <person name="Jetten M.S.M."/>
            <person name="Mascher T."/>
            <person name="Medema M.H."/>
            <person name="Devos D.P."/>
            <person name="Kaster A.-K."/>
            <person name="Ovreas L."/>
            <person name="Rohde M."/>
            <person name="Galperin M.Y."/>
            <person name="Jogler C."/>
        </authorList>
    </citation>
    <scope>NUCLEOTIDE SEQUENCE [LARGE SCALE GENOMIC DNA]</scope>
    <source>
        <strain evidence="2">Pan97</strain>
    </source>
</reference>
<proteinExistence type="predicted"/>
<dbReference type="Pfam" id="PF05136">
    <property type="entry name" value="Phage_portal_2"/>
    <property type="match status" value="1"/>
</dbReference>
<protein>
    <submittedName>
        <fullName evidence="1">Phage portal protein, lambda family</fullName>
    </submittedName>
</protein>
<keyword evidence="2" id="KW-1185">Reference proteome</keyword>